<reference evidence="1" key="1">
    <citation type="submission" date="2018-02" db="EMBL/GenBank/DDBJ databases">
        <title>Rhizophora mucronata_Transcriptome.</title>
        <authorList>
            <person name="Meera S.P."/>
            <person name="Sreeshan A."/>
            <person name="Augustine A."/>
        </authorList>
    </citation>
    <scope>NUCLEOTIDE SEQUENCE</scope>
    <source>
        <tissue evidence="1">Leaf</tissue>
    </source>
</reference>
<protein>
    <submittedName>
        <fullName evidence="1">Uncharacterized protein</fullName>
    </submittedName>
</protein>
<organism evidence="1">
    <name type="scientific">Rhizophora mucronata</name>
    <name type="common">Asiatic mangrove</name>
    <dbReference type="NCBI Taxonomy" id="61149"/>
    <lineage>
        <taxon>Eukaryota</taxon>
        <taxon>Viridiplantae</taxon>
        <taxon>Streptophyta</taxon>
        <taxon>Embryophyta</taxon>
        <taxon>Tracheophyta</taxon>
        <taxon>Spermatophyta</taxon>
        <taxon>Magnoliopsida</taxon>
        <taxon>eudicotyledons</taxon>
        <taxon>Gunneridae</taxon>
        <taxon>Pentapetalae</taxon>
        <taxon>rosids</taxon>
        <taxon>fabids</taxon>
        <taxon>Malpighiales</taxon>
        <taxon>Rhizophoraceae</taxon>
        <taxon>Rhizophora</taxon>
    </lineage>
</organism>
<evidence type="ECO:0000313" key="1">
    <source>
        <dbReference type="EMBL" id="MBX07161.1"/>
    </source>
</evidence>
<sequence>MERISGWKWENKYLGSSFFFFVGSTCGKQNKGFAFKCAR</sequence>
<name>A0A2P2KN49_RHIMU</name>
<proteinExistence type="predicted"/>
<accession>A0A2P2KN49</accession>
<dbReference type="AlphaFoldDB" id="A0A2P2KN49"/>
<dbReference type="EMBL" id="GGEC01026677">
    <property type="protein sequence ID" value="MBX07161.1"/>
    <property type="molecule type" value="Transcribed_RNA"/>
</dbReference>